<dbReference type="InterPro" id="IPR036388">
    <property type="entry name" value="WH-like_DNA-bd_sf"/>
</dbReference>
<evidence type="ECO:0000256" key="6">
    <source>
        <dbReference type="PROSITE-ProRule" id="PRU00169"/>
    </source>
</evidence>
<dbReference type="RefSeq" id="WP_014682171.1">
    <property type="nucleotide sequence ID" value="NC_017770.1"/>
</dbReference>
<dbReference type="GO" id="GO:0000976">
    <property type="term" value="F:transcription cis-regulatory region binding"/>
    <property type="evidence" value="ECO:0007669"/>
    <property type="project" value="TreeGrafter"/>
</dbReference>
<dbReference type="HOGENOM" id="CLU_000445_30_1_10"/>
<dbReference type="PROSITE" id="PS51755">
    <property type="entry name" value="OMPR_PHOB"/>
    <property type="match status" value="1"/>
</dbReference>
<dbReference type="SMART" id="SM00448">
    <property type="entry name" value="REC"/>
    <property type="match status" value="1"/>
</dbReference>
<evidence type="ECO:0000259" key="8">
    <source>
        <dbReference type="PROSITE" id="PS50110"/>
    </source>
</evidence>
<dbReference type="PROSITE" id="PS50110">
    <property type="entry name" value="RESPONSE_REGULATORY"/>
    <property type="match status" value="1"/>
</dbReference>
<dbReference type="GO" id="GO:0005829">
    <property type="term" value="C:cytosol"/>
    <property type="evidence" value="ECO:0007669"/>
    <property type="project" value="TreeGrafter"/>
</dbReference>
<dbReference type="GO" id="GO:0000156">
    <property type="term" value="F:phosphorelay response regulator activity"/>
    <property type="evidence" value="ECO:0007669"/>
    <property type="project" value="TreeGrafter"/>
</dbReference>
<evidence type="ECO:0000313" key="11">
    <source>
        <dbReference type="Proteomes" id="UP000007590"/>
    </source>
</evidence>
<dbReference type="SUPFAM" id="SSF52172">
    <property type="entry name" value="CheY-like"/>
    <property type="match status" value="1"/>
</dbReference>
<dbReference type="eggNOG" id="COG0745">
    <property type="taxonomic scope" value="Bacteria"/>
</dbReference>
<keyword evidence="1 6" id="KW-0597">Phosphoprotein</keyword>
<dbReference type="InterPro" id="IPR001867">
    <property type="entry name" value="OmpR/PhoB-type_DNA-bd"/>
</dbReference>
<dbReference type="PANTHER" id="PTHR48111">
    <property type="entry name" value="REGULATOR OF RPOS"/>
    <property type="match status" value="1"/>
</dbReference>
<keyword evidence="5" id="KW-0804">Transcription</keyword>
<dbReference type="Gene3D" id="6.10.250.690">
    <property type="match status" value="1"/>
</dbReference>
<dbReference type="Pfam" id="PF00486">
    <property type="entry name" value="Trans_reg_C"/>
    <property type="match status" value="1"/>
</dbReference>
<dbReference type="SMART" id="SM00862">
    <property type="entry name" value="Trans_reg_C"/>
    <property type="match status" value="1"/>
</dbReference>
<keyword evidence="4 7" id="KW-0238">DNA-binding</keyword>
<feature type="domain" description="OmpR/PhoB-type" evidence="9">
    <location>
        <begin position="166"/>
        <end position="266"/>
    </location>
</feature>
<evidence type="ECO:0000256" key="4">
    <source>
        <dbReference type="ARBA" id="ARBA00023125"/>
    </source>
</evidence>
<dbReference type="Gene3D" id="1.10.10.10">
    <property type="entry name" value="Winged helix-like DNA-binding domain superfamily/Winged helix DNA-binding domain"/>
    <property type="match status" value="1"/>
</dbReference>
<dbReference type="PANTHER" id="PTHR48111:SF22">
    <property type="entry name" value="REGULATOR OF RPOS"/>
    <property type="match status" value="1"/>
</dbReference>
<dbReference type="Pfam" id="PF00072">
    <property type="entry name" value="Response_reg"/>
    <property type="match status" value="1"/>
</dbReference>
<organism evidence="10 11">
    <name type="scientific">Solitalea canadensis (strain ATCC 29591 / DSM 3403 / JCM 21819 / LMG 8368 / NBRC 15130 / NCIMB 12057 / USAM 9D)</name>
    <name type="common">Flexibacter canadensis</name>
    <dbReference type="NCBI Taxonomy" id="929556"/>
    <lineage>
        <taxon>Bacteria</taxon>
        <taxon>Pseudomonadati</taxon>
        <taxon>Bacteroidota</taxon>
        <taxon>Sphingobacteriia</taxon>
        <taxon>Sphingobacteriales</taxon>
        <taxon>Sphingobacteriaceae</taxon>
        <taxon>Solitalea</taxon>
    </lineage>
</organism>
<dbReference type="GO" id="GO:0006355">
    <property type="term" value="P:regulation of DNA-templated transcription"/>
    <property type="evidence" value="ECO:0007669"/>
    <property type="project" value="InterPro"/>
</dbReference>
<evidence type="ECO:0000256" key="2">
    <source>
        <dbReference type="ARBA" id="ARBA00023012"/>
    </source>
</evidence>
<dbReference type="InterPro" id="IPR039420">
    <property type="entry name" value="WalR-like"/>
</dbReference>
<evidence type="ECO:0000256" key="3">
    <source>
        <dbReference type="ARBA" id="ARBA00023015"/>
    </source>
</evidence>
<dbReference type="InterPro" id="IPR001789">
    <property type="entry name" value="Sig_transdc_resp-reg_receiver"/>
</dbReference>
<dbReference type="AlphaFoldDB" id="H8KM26"/>
<evidence type="ECO:0000256" key="5">
    <source>
        <dbReference type="ARBA" id="ARBA00023163"/>
    </source>
</evidence>
<dbReference type="OrthoDB" id="9790442at2"/>
<dbReference type="Proteomes" id="UP000007590">
    <property type="component" value="Chromosome"/>
</dbReference>
<keyword evidence="3" id="KW-0805">Transcription regulation</keyword>
<dbReference type="InterPro" id="IPR011006">
    <property type="entry name" value="CheY-like_superfamily"/>
</dbReference>
<dbReference type="Gene3D" id="3.40.50.2300">
    <property type="match status" value="1"/>
</dbReference>
<feature type="domain" description="Response regulatory" evidence="8">
    <location>
        <begin position="43"/>
        <end position="158"/>
    </location>
</feature>
<keyword evidence="2" id="KW-0902">Two-component regulatory system</keyword>
<dbReference type="KEGG" id="scn:Solca_3954"/>
<feature type="DNA-binding region" description="OmpR/PhoB-type" evidence="7">
    <location>
        <begin position="166"/>
        <end position="266"/>
    </location>
</feature>
<proteinExistence type="predicted"/>
<dbReference type="GO" id="GO:0032993">
    <property type="term" value="C:protein-DNA complex"/>
    <property type="evidence" value="ECO:0007669"/>
    <property type="project" value="TreeGrafter"/>
</dbReference>
<evidence type="ECO:0000256" key="7">
    <source>
        <dbReference type="PROSITE-ProRule" id="PRU01091"/>
    </source>
</evidence>
<name>H8KM26_SOLCM</name>
<dbReference type="STRING" id="929556.Solca_3954"/>
<protein>
    <submittedName>
        <fullName evidence="10">Response regulator with CheY-like receiver domain and winged-helix DNA-binding domain</fullName>
    </submittedName>
</protein>
<evidence type="ECO:0000313" key="10">
    <source>
        <dbReference type="EMBL" id="AFD08948.1"/>
    </source>
</evidence>
<accession>H8KM26</accession>
<evidence type="ECO:0000256" key="1">
    <source>
        <dbReference type="ARBA" id="ARBA00022553"/>
    </source>
</evidence>
<sequence length="268" mass="30588">MIKARSRIDPCFLAFIILEFRSGRFSTELICYFVLNHELQKMKILVVEDEKQLSESIIAVLTDEGFDCEAAYTFRDAESKLTNKIYDLVVLDINLPGGLGFDLFTTINDQKNALPGVLIISARSNLDDKLKGLNLGADDYLVKPFNISELVARVRSIIRRKYPQEANELSFLDVAYTLEGQKVFVNSSELKLTKSQLRILYFLLANKNRVVSKESLCDYVLKDDIDMVDSLDFIYTHIKNLRQKLKKADSDVTIESVYGLGYTLKKKD</sequence>
<keyword evidence="11" id="KW-1185">Reference proteome</keyword>
<dbReference type="EMBL" id="CP003349">
    <property type="protein sequence ID" value="AFD08948.1"/>
    <property type="molecule type" value="Genomic_DNA"/>
</dbReference>
<reference evidence="10" key="1">
    <citation type="submission" date="2012-02" db="EMBL/GenBank/DDBJ databases">
        <title>The complete genome of Solitalea canadensis DSM 3403.</title>
        <authorList>
            <consortium name="US DOE Joint Genome Institute (JGI-PGF)"/>
            <person name="Lucas S."/>
            <person name="Copeland A."/>
            <person name="Lapidus A."/>
            <person name="Glavina del Rio T."/>
            <person name="Dalin E."/>
            <person name="Tice H."/>
            <person name="Bruce D."/>
            <person name="Goodwin L."/>
            <person name="Pitluck S."/>
            <person name="Peters L."/>
            <person name="Ovchinnikova G."/>
            <person name="Lu M."/>
            <person name="Kyrpides N."/>
            <person name="Mavromatis K."/>
            <person name="Ivanova N."/>
            <person name="Brettin T."/>
            <person name="Detter J.C."/>
            <person name="Han C."/>
            <person name="Larimer F."/>
            <person name="Land M."/>
            <person name="Hauser L."/>
            <person name="Markowitz V."/>
            <person name="Cheng J.-F."/>
            <person name="Hugenholtz P."/>
            <person name="Woyke T."/>
            <person name="Wu D."/>
            <person name="Spring S."/>
            <person name="Schroeder M."/>
            <person name="Kopitz M."/>
            <person name="Brambilla E."/>
            <person name="Klenk H.-P."/>
            <person name="Eisen J.A."/>
        </authorList>
    </citation>
    <scope>NUCLEOTIDE SEQUENCE</scope>
    <source>
        <strain evidence="10">DSM 3403</strain>
    </source>
</reference>
<feature type="modified residue" description="4-aspartylphosphate" evidence="6">
    <location>
        <position position="92"/>
    </location>
</feature>
<gene>
    <name evidence="10" type="ordered locus">Solca_3954</name>
</gene>
<dbReference type="CDD" id="cd00383">
    <property type="entry name" value="trans_reg_C"/>
    <property type="match status" value="1"/>
</dbReference>
<evidence type="ECO:0000259" key="9">
    <source>
        <dbReference type="PROSITE" id="PS51755"/>
    </source>
</evidence>